<dbReference type="InterPro" id="IPR023401">
    <property type="entry name" value="ODC_N"/>
</dbReference>
<keyword evidence="2" id="KW-1185">Reference proteome</keyword>
<proteinExistence type="predicted"/>
<dbReference type="AlphaFoldDB" id="A0A917XG96"/>
<reference evidence="1" key="1">
    <citation type="journal article" date="2014" name="Int. J. Syst. Evol. Microbiol.">
        <title>Complete genome sequence of Corynebacterium casei LMG S-19264T (=DSM 44701T), isolated from a smear-ripened cheese.</title>
        <authorList>
            <consortium name="US DOE Joint Genome Institute (JGI-PGF)"/>
            <person name="Walter F."/>
            <person name="Albersmeier A."/>
            <person name="Kalinowski J."/>
            <person name="Ruckert C."/>
        </authorList>
    </citation>
    <scope>NUCLEOTIDE SEQUENCE</scope>
    <source>
        <strain evidence="1">CGMCC 4.7110</strain>
    </source>
</reference>
<protein>
    <submittedName>
        <fullName evidence="1">Ornithine cyclodeaminase</fullName>
    </submittedName>
</protein>
<gene>
    <name evidence="1" type="primary">ocd</name>
    <name evidence="1" type="ORF">GCM10011578_054550</name>
</gene>
<dbReference type="Pfam" id="PF02423">
    <property type="entry name" value="OCD_Mu_crystall"/>
    <property type="match status" value="1"/>
</dbReference>
<name>A0A917XG96_9ACTN</name>
<dbReference type="Proteomes" id="UP000653411">
    <property type="component" value="Unassembled WGS sequence"/>
</dbReference>
<dbReference type="InterPro" id="IPR036291">
    <property type="entry name" value="NAD(P)-bd_dom_sf"/>
</dbReference>
<reference evidence="1" key="2">
    <citation type="submission" date="2020-09" db="EMBL/GenBank/DDBJ databases">
        <authorList>
            <person name="Sun Q."/>
            <person name="Zhou Y."/>
        </authorList>
    </citation>
    <scope>NUCLEOTIDE SEQUENCE</scope>
    <source>
        <strain evidence="1">CGMCC 4.7110</strain>
    </source>
</reference>
<sequence length="305" mass="32114">MTGMRHLDAAEVSARVSMAELIPVIGEALDAVEQGEFDMPGRLSFGGRVLVMPAYHPATRSGSVKVVTVDFQRVPAISGAVTWTSPRMEFLADAPRITALRTGAIVGRATDLLAPPSASRVVLIGTGAQAADQVRAVAAVRDIRELVIVGRRKERADRLGHLITGEFPHLRVRTTDGIAAAVSEAEIVCCATSATEPLFSLSDLPARVHVNAIGSYTPAMRELPAELLSDAEVVAVESVEAATTEAGEIIHALDTGRLTVDALTPLARIQPGAVSRGRTVFKSVGIAAQDWAVCRLLEQSLSAGS</sequence>
<evidence type="ECO:0000313" key="2">
    <source>
        <dbReference type="Proteomes" id="UP000653411"/>
    </source>
</evidence>
<accession>A0A917XG96</accession>
<dbReference type="PANTHER" id="PTHR13812:SF19">
    <property type="entry name" value="KETIMINE REDUCTASE MU-CRYSTALLIN"/>
    <property type="match status" value="1"/>
</dbReference>
<dbReference type="SUPFAM" id="SSF51735">
    <property type="entry name" value="NAD(P)-binding Rossmann-fold domains"/>
    <property type="match status" value="1"/>
</dbReference>
<organism evidence="1 2">
    <name type="scientific">Streptomyces fuscichromogenes</name>
    <dbReference type="NCBI Taxonomy" id="1324013"/>
    <lineage>
        <taxon>Bacteria</taxon>
        <taxon>Bacillati</taxon>
        <taxon>Actinomycetota</taxon>
        <taxon>Actinomycetes</taxon>
        <taxon>Kitasatosporales</taxon>
        <taxon>Streptomycetaceae</taxon>
        <taxon>Streptomyces</taxon>
    </lineage>
</organism>
<dbReference type="PANTHER" id="PTHR13812">
    <property type="entry name" value="KETIMINE REDUCTASE MU-CRYSTALLIN"/>
    <property type="match status" value="1"/>
</dbReference>
<dbReference type="EMBL" id="BMML01000013">
    <property type="protein sequence ID" value="GGN22698.1"/>
    <property type="molecule type" value="Genomic_DNA"/>
</dbReference>
<dbReference type="Gene3D" id="3.40.50.720">
    <property type="entry name" value="NAD(P)-binding Rossmann-like Domain"/>
    <property type="match status" value="1"/>
</dbReference>
<comment type="caution">
    <text evidence="1">The sequence shown here is derived from an EMBL/GenBank/DDBJ whole genome shotgun (WGS) entry which is preliminary data.</text>
</comment>
<evidence type="ECO:0000313" key="1">
    <source>
        <dbReference type="EMBL" id="GGN22698.1"/>
    </source>
</evidence>
<dbReference type="PIRSF" id="PIRSF001439">
    <property type="entry name" value="CryM"/>
    <property type="match status" value="1"/>
</dbReference>
<dbReference type="GO" id="GO:0005737">
    <property type="term" value="C:cytoplasm"/>
    <property type="evidence" value="ECO:0007669"/>
    <property type="project" value="TreeGrafter"/>
</dbReference>
<dbReference type="RefSeq" id="WP_189265463.1">
    <property type="nucleotide sequence ID" value="NZ_BMML01000013.1"/>
</dbReference>
<dbReference type="InterPro" id="IPR003462">
    <property type="entry name" value="ODC_Mu_crystall"/>
</dbReference>
<dbReference type="Gene3D" id="3.30.1780.10">
    <property type="entry name" value="ornithine cyclodeaminase, domain 1"/>
    <property type="match status" value="1"/>
</dbReference>